<reference evidence="4 5" key="1">
    <citation type="journal article" date="2011" name="Stand. Genomic Sci.">
        <title>Non-contiguous finished genome sequence of Bacteroides coprosuis type strain (PC139).</title>
        <authorList>
            <person name="Land M."/>
            <person name="Held B."/>
            <person name="Gronow S."/>
            <person name="Abt B."/>
            <person name="Lucas S."/>
            <person name="Del Rio T.G."/>
            <person name="Nolan M."/>
            <person name="Tice H."/>
            <person name="Cheng J.F."/>
            <person name="Pitluck S."/>
            <person name="Liolios K."/>
            <person name="Pagani I."/>
            <person name="Ivanova N."/>
            <person name="Mavromatis K."/>
            <person name="Mikhailova N."/>
            <person name="Pati A."/>
            <person name="Tapia R."/>
            <person name="Han C."/>
            <person name="Goodwin L."/>
            <person name="Chen A."/>
            <person name="Palaniappan K."/>
            <person name="Hauser L."/>
            <person name="Brambilla E.M."/>
            <person name="Rohde M."/>
            <person name="Goker M."/>
            <person name="Detter J.C."/>
            <person name="Woyke T."/>
            <person name="Bristow J."/>
            <person name="Eisen J.A."/>
            <person name="Markowitz V."/>
            <person name="Hugenholtz P."/>
            <person name="Kyrpides N.C."/>
            <person name="Klenk H.P."/>
            <person name="Lapidus A."/>
        </authorList>
    </citation>
    <scope>NUCLEOTIDE SEQUENCE</scope>
    <source>
        <strain evidence="4 5">DSM 18011</strain>
    </source>
</reference>
<organism evidence="4 5">
    <name type="scientific">Bacteroides coprosuis DSM 18011</name>
    <dbReference type="NCBI Taxonomy" id="679937"/>
    <lineage>
        <taxon>Bacteria</taxon>
        <taxon>Pseudomonadati</taxon>
        <taxon>Bacteroidota</taxon>
        <taxon>Bacteroidia</taxon>
        <taxon>Bacteroidales</taxon>
        <taxon>Bacteroidaceae</taxon>
        <taxon>Bacteroides</taxon>
    </lineage>
</organism>
<evidence type="ECO:0000259" key="3">
    <source>
        <dbReference type="Pfam" id="PF13100"/>
    </source>
</evidence>
<name>F3ZPX5_9BACE</name>
<sequence length="554" mass="63900">MNQLYLKNTTLRLTILLSFICGFNFSLMAQQDSSTINSSDSLAVKRAKIELIYADTGLGNQNELPDVNIFVGNVHFLHKGMHLYCDSILFYRASNSVRAFDNVRMEQGDTLFIYGDYLFYDGEKELARLRNNIRMENLTTTLTTDSLNFDRKIDLGYYFNGGTLVDTINVLQSDWGEYSPSTKIAKFKKEVELTNNQMQLYSDTLIYSTESNIATILGPSEIISAANKIYSTKGYYNTAKEQAELMERSKIYTEGKILTGDSLFYDKISGYGEAFWNVDMHDTINKNRLQGDYCYYDERSQNAFATDRAIAIDYSQGDSLFIHGDTLKLNTLYLNTDSVFREVMVYDKVRIYRSDLQGVCDTLIYNSKDSCITMYNEPVIWNESQQLLGEQIKIFMNDSTIDWAHIENQALAVERKDSIHYNQIAGKEIKSYFDKGQIYKVDVIGNVLISFYPEEKDKSILGMIEAETSLMNLYIEKMQMQKIVMSPNSNGVMYPMSQIPEDKLYLENFVWLDYLRPKSKLDLFNWIDKKPEHKLKKSTSRPTAPKIDPRSINR</sequence>
<accession>F3ZPX5</accession>
<dbReference type="OrthoDB" id="9805931at2"/>
<evidence type="ECO:0000256" key="2">
    <source>
        <dbReference type="SAM" id="SignalP"/>
    </source>
</evidence>
<dbReference type="EMBL" id="CM001167">
    <property type="protein sequence ID" value="EGJ70417.1"/>
    <property type="molecule type" value="Genomic_DNA"/>
</dbReference>
<dbReference type="InterPro" id="IPR005653">
    <property type="entry name" value="OstA-like_N"/>
</dbReference>
<feature type="domain" description="Organic solvent tolerance-like N-terminal" evidence="3">
    <location>
        <begin position="47"/>
        <end position="203"/>
    </location>
</feature>
<dbReference type="Pfam" id="PF13100">
    <property type="entry name" value="OstA_2"/>
    <property type="match status" value="1"/>
</dbReference>
<dbReference type="Proteomes" id="UP000018439">
    <property type="component" value="Chromosome"/>
</dbReference>
<evidence type="ECO:0000313" key="4">
    <source>
        <dbReference type="EMBL" id="EGJ70417.1"/>
    </source>
</evidence>
<dbReference type="Gene3D" id="2.60.450.10">
    <property type="entry name" value="Lipopolysaccharide (LPS) transport protein A like domain"/>
    <property type="match status" value="3"/>
</dbReference>
<dbReference type="HOGENOM" id="CLU_014976_1_1_10"/>
<proteinExistence type="predicted"/>
<protein>
    <recommendedName>
        <fullName evidence="3">Organic solvent tolerance-like N-terminal domain-containing protein</fullName>
    </recommendedName>
</protein>
<gene>
    <name evidence="4" type="ORF">Bcop_0198</name>
</gene>
<dbReference type="AlphaFoldDB" id="F3ZPX5"/>
<keyword evidence="5" id="KW-1185">Reference proteome</keyword>
<feature type="chain" id="PRO_5003308566" description="Organic solvent tolerance-like N-terminal domain-containing protein" evidence="2">
    <location>
        <begin position="30"/>
        <end position="554"/>
    </location>
</feature>
<keyword evidence="2" id="KW-0732">Signal</keyword>
<feature type="signal peptide" evidence="2">
    <location>
        <begin position="1"/>
        <end position="29"/>
    </location>
</feature>
<evidence type="ECO:0000256" key="1">
    <source>
        <dbReference type="SAM" id="MobiDB-lite"/>
    </source>
</evidence>
<dbReference type="eggNOG" id="COG1452">
    <property type="taxonomic scope" value="Bacteria"/>
</dbReference>
<evidence type="ECO:0000313" key="5">
    <source>
        <dbReference type="Proteomes" id="UP000018439"/>
    </source>
</evidence>
<dbReference type="STRING" id="679937.Bcop_0198"/>
<feature type="region of interest" description="Disordered" evidence="1">
    <location>
        <begin position="535"/>
        <end position="554"/>
    </location>
</feature>